<dbReference type="Proteomes" id="UP000004754">
    <property type="component" value="Unassembled WGS sequence"/>
</dbReference>
<dbReference type="PANTHER" id="PTHR46889">
    <property type="entry name" value="TRANSPOSASE INSF FOR INSERTION SEQUENCE IS3B-RELATED"/>
    <property type="match status" value="1"/>
</dbReference>
<dbReference type="PROSITE" id="PS50994">
    <property type="entry name" value="INTEGRASE"/>
    <property type="match status" value="1"/>
</dbReference>
<dbReference type="HOGENOM" id="CLU_027402_41_1_9"/>
<dbReference type="EMBL" id="AEQN01000042">
    <property type="protein sequence ID" value="EFV00439.1"/>
    <property type="molecule type" value="Genomic_DNA"/>
</dbReference>
<dbReference type="eggNOG" id="COG2801">
    <property type="taxonomic scope" value="Bacteria"/>
</dbReference>
<dbReference type="InterPro" id="IPR001584">
    <property type="entry name" value="Integrase_cat-core"/>
</dbReference>
<proteinExistence type="predicted"/>
<dbReference type="STRING" id="887929.HMP0721_2482"/>
<evidence type="ECO:0000313" key="2">
    <source>
        <dbReference type="EMBL" id="EFV00439.1"/>
    </source>
</evidence>
<dbReference type="GO" id="GO:0003676">
    <property type="term" value="F:nucleic acid binding"/>
    <property type="evidence" value="ECO:0007669"/>
    <property type="project" value="InterPro"/>
</dbReference>
<comment type="caution">
    <text evidence="2">The sequence shown here is derived from an EMBL/GenBank/DDBJ whole genome shotgun (WGS) entry which is preliminary data.</text>
</comment>
<accession>E6MKE6</accession>
<dbReference type="InterPro" id="IPR012337">
    <property type="entry name" value="RNaseH-like_sf"/>
</dbReference>
<sequence>MHTNEIIAYDLARRSNLEQIKRMLTHAFRKCHELKGLIMHSDQGWQYQHRYYRETLKAHGITQSMSRKGNCYDNCIMETFFGRMKNEMYYGCEKQYQSFEAFSQAVKEYIHYYNHVRIQKKTKWMPPVTYRKASMCW</sequence>
<dbReference type="Gene3D" id="3.30.420.10">
    <property type="entry name" value="Ribonuclease H-like superfamily/Ribonuclease H"/>
    <property type="match status" value="1"/>
</dbReference>
<dbReference type="AlphaFoldDB" id="E6MKE6"/>
<protein>
    <submittedName>
        <fullName evidence="2">Integrase core domain protein</fullName>
    </submittedName>
</protein>
<feature type="domain" description="Integrase catalytic" evidence="1">
    <location>
        <begin position="1"/>
        <end position="135"/>
    </location>
</feature>
<organism evidence="2 3">
    <name type="scientific">Pseudoramibacter alactolyticus ATCC 23263</name>
    <dbReference type="NCBI Taxonomy" id="887929"/>
    <lineage>
        <taxon>Bacteria</taxon>
        <taxon>Bacillati</taxon>
        <taxon>Bacillota</taxon>
        <taxon>Clostridia</taxon>
        <taxon>Eubacteriales</taxon>
        <taxon>Eubacteriaceae</taxon>
        <taxon>Pseudoramibacter</taxon>
    </lineage>
</organism>
<reference evidence="2 3" key="1">
    <citation type="submission" date="2010-12" db="EMBL/GenBank/DDBJ databases">
        <authorList>
            <person name="Muzny D."/>
            <person name="Qin X."/>
            <person name="Deng J."/>
            <person name="Jiang H."/>
            <person name="Liu Y."/>
            <person name="Qu J."/>
            <person name="Song X.-Z."/>
            <person name="Zhang L."/>
            <person name="Thornton R."/>
            <person name="Coyle M."/>
            <person name="Francisco L."/>
            <person name="Jackson L."/>
            <person name="Javaid M."/>
            <person name="Korchina V."/>
            <person name="Kovar C."/>
            <person name="Mata R."/>
            <person name="Mathew T."/>
            <person name="Ngo R."/>
            <person name="Nguyen L."/>
            <person name="Nguyen N."/>
            <person name="Okwuonu G."/>
            <person name="Ongeri F."/>
            <person name="Pham C."/>
            <person name="Simmons D."/>
            <person name="Wilczek-Boney K."/>
            <person name="Hale W."/>
            <person name="Jakkamsetti A."/>
            <person name="Pham P."/>
            <person name="Ruth R."/>
            <person name="San Lucas F."/>
            <person name="Warren J."/>
            <person name="Zhang J."/>
            <person name="Zhao Z."/>
            <person name="Zhou C."/>
            <person name="Zhu D."/>
            <person name="Lee S."/>
            <person name="Bess C."/>
            <person name="Blankenburg K."/>
            <person name="Forbes L."/>
            <person name="Fu Q."/>
            <person name="Gubbala S."/>
            <person name="Hirani K."/>
            <person name="Jayaseelan J.C."/>
            <person name="Lara F."/>
            <person name="Munidasa M."/>
            <person name="Palculict T."/>
            <person name="Patil S."/>
            <person name="Pu L.-L."/>
            <person name="Saada N."/>
            <person name="Tang L."/>
            <person name="Weissenberger G."/>
            <person name="Zhu Y."/>
            <person name="Hemphill L."/>
            <person name="Shang Y."/>
            <person name="Youmans B."/>
            <person name="Ayvaz T."/>
            <person name="Ross M."/>
            <person name="Santibanez J."/>
            <person name="Aqrawi P."/>
            <person name="Gross S."/>
            <person name="Joshi V."/>
            <person name="Fowler G."/>
            <person name="Nazareth L."/>
            <person name="Reid J."/>
            <person name="Worley K."/>
            <person name="Petrosino J."/>
            <person name="Highlander S."/>
            <person name="Gibbs R."/>
        </authorList>
    </citation>
    <scope>NUCLEOTIDE SEQUENCE [LARGE SCALE GENOMIC DNA]</scope>
    <source>
        <strain evidence="2 3">ATCC 23263</strain>
    </source>
</reference>
<dbReference type="SUPFAM" id="SSF53098">
    <property type="entry name" value="Ribonuclease H-like"/>
    <property type="match status" value="1"/>
</dbReference>
<keyword evidence="3" id="KW-1185">Reference proteome</keyword>
<dbReference type="InterPro" id="IPR036397">
    <property type="entry name" value="RNaseH_sf"/>
</dbReference>
<evidence type="ECO:0000313" key="3">
    <source>
        <dbReference type="Proteomes" id="UP000004754"/>
    </source>
</evidence>
<dbReference type="Pfam" id="PF00665">
    <property type="entry name" value="rve"/>
    <property type="match status" value="1"/>
</dbReference>
<dbReference type="Pfam" id="PF13333">
    <property type="entry name" value="rve_2"/>
    <property type="match status" value="1"/>
</dbReference>
<dbReference type="InterPro" id="IPR050900">
    <property type="entry name" value="Transposase_IS3/IS150/IS904"/>
</dbReference>
<name>E6MKE6_9FIRM</name>
<dbReference type="GO" id="GO:0015074">
    <property type="term" value="P:DNA integration"/>
    <property type="evidence" value="ECO:0007669"/>
    <property type="project" value="InterPro"/>
</dbReference>
<dbReference type="PANTHER" id="PTHR46889:SF4">
    <property type="entry name" value="TRANSPOSASE INSO FOR INSERTION SEQUENCE ELEMENT IS911B-RELATED"/>
    <property type="match status" value="1"/>
</dbReference>
<evidence type="ECO:0000259" key="1">
    <source>
        <dbReference type="PROSITE" id="PS50994"/>
    </source>
</evidence>
<gene>
    <name evidence="2" type="ORF">HMP0721_2482</name>
</gene>